<protein>
    <submittedName>
        <fullName evidence="1">Uncharacterized protein</fullName>
    </submittedName>
</protein>
<evidence type="ECO:0000313" key="1">
    <source>
        <dbReference type="EMBL" id="SBR88785.1"/>
    </source>
</evidence>
<dbReference type="EMBL" id="HAEG01011074">
    <property type="protein sequence ID" value="SBR88785.1"/>
    <property type="molecule type" value="Transcribed_RNA"/>
</dbReference>
<organism evidence="1">
    <name type="scientific">Nothobranchius pienaari</name>
    <dbReference type="NCBI Taxonomy" id="704102"/>
    <lineage>
        <taxon>Eukaryota</taxon>
        <taxon>Metazoa</taxon>
        <taxon>Chordata</taxon>
        <taxon>Craniata</taxon>
        <taxon>Vertebrata</taxon>
        <taxon>Euteleostomi</taxon>
        <taxon>Actinopterygii</taxon>
        <taxon>Neopterygii</taxon>
        <taxon>Teleostei</taxon>
        <taxon>Neoteleostei</taxon>
        <taxon>Acanthomorphata</taxon>
        <taxon>Ovalentaria</taxon>
        <taxon>Atherinomorphae</taxon>
        <taxon>Cyprinodontiformes</taxon>
        <taxon>Nothobranchiidae</taxon>
        <taxon>Nothobranchius</taxon>
    </lineage>
</organism>
<accession>A0A1A8Q4Q9</accession>
<feature type="non-terminal residue" evidence="1">
    <location>
        <position position="57"/>
    </location>
</feature>
<reference evidence="1" key="2">
    <citation type="submission" date="2016-06" db="EMBL/GenBank/DDBJ databases">
        <title>The genome of a short-lived fish provides insights into sex chromosome evolution and the genetic control of aging.</title>
        <authorList>
            <person name="Reichwald K."/>
            <person name="Felder M."/>
            <person name="Petzold A."/>
            <person name="Koch P."/>
            <person name="Groth M."/>
            <person name="Platzer M."/>
        </authorList>
    </citation>
    <scope>NUCLEOTIDE SEQUENCE</scope>
    <source>
        <tissue evidence="1">Brain</tissue>
    </source>
</reference>
<proteinExistence type="predicted"/>
<feature type="non-terminal residue" evidence="1">
    <location>
        <position position="1"/>
    </location>
</feature>
<gene>
    <name evidence="1" type="primary">Nfu_g_1_004905</name>
</gene>
<sequence length="57" mass="6494">TRQDGVSCHELLKPSWFLVKTSDTQICLPQPGDSEHTHTHTNTITFRSICIHHRVSP</sequence>
<name>A0A1A8Q4Q9_9TELE</name>
<reference evidence="1" key="1">
    <citation type="submission" date="2016-05" db="EMBL/GenBank/DDBJ databases">
        <authorList>
            <person name="Lavstsen T."/>
            <person name="Jespersen J.S."/>
        </authorList>
    </citation>
    <scope>NUCLEOTIDE SEQUENCE</scope>
    <source>
        <tissue evidence="1">Brain</tissue>
    </source>
</reference>
<dbReference type="AlphaFoldDB" id="A0A1A8Q4Q9"/>